<comment type="cofactor">
    <cofactor evidence="8">
        <name>Zn(2+)</name>
        <dbReference type="ChEBI" id="CHEBI:29105"/>
    </cofactor>
    <text evidence="8">Binds 1 zinc ion per subunit.</text>
</comment>
<sequence>MDQKWMQRAIELAEQAEQLGEVPVGAVLVDENGELLAEGYNQSICGHDPTAHAEIMALRQAGERINNYRLTNTTLYVTLEPCPMCAGAMVHARVGRLVYGASDPRTGAAGSVFQLLQSAQLNHQVEVVGGVEQERCAEQLRRFFRNKREQQKALKKARQQSESAD</sequence>
<feature type="domain" description="CMP/dCMP-type deaminase" evidence="9">
    <location>
        <begin position="1"/>
        <end position="113"/>
    </location>
</feature>
<comment type="subunit">
    <text evidence="2 8">Homodimer.</text>
</comment>
<dbReference type="EMBL" id="BMDX01000002">
    <property type="protein sequence ID" value="GGA65585.1"/>
    <property type="molecule type" value="Genomic_DNA"/>
</dbReference>
<comment type="function">
    <text evidence="8">Catalyzes the deamination of adenosine to inosine at the wobble position 34 of tRNA(Arg2).</text>
</comment>
<dbReference type="GO" id="GO:0052717">
    <property type="term" value="F:tRNA-specific adenosine-34 deaminase activity"/>
    <property type="evidence" value="ECO:0007669"/>
    <property type="project" value="UniProtKB-UniRule"/>
</dbReference>
<organism evidence="10 11">
    <name type="scientific">Neiella marina</name>
    <dbReference type="NCBI Taxonomy" id="508461"/>
    <lineage>
        <taxon>Bacteria</taxon>
        <taxon>Pseudomonadati</taxon>
        <taxon>Pseudomonadota</taxon>
        <taxon>Gammaproteobacteria</taxon>
        <taxon>Alteromonadales</taxon>
        <taxon>Echinimonadaceae</taxon>
        <taxon>Neiella</taxon>
    </lineage>
</organism>
<gene>
    <name evidence="8 10" type="primary">tadA</name>
    <name evidence="10" type="ORF">GCM10011369_03790</name>
</gene>
<evidence type="ECO:0000256" key="1">
    <source>
        <dbReference type="ARBA" id="ARBA00010669"/>
    </source>
</evidence>
<evidence type="ECO:0000256" key="3">
    <source>
        <dbReference type="ARBA" id="ARBA00022694"/>
    </source>
</evidence>
<dbReference type="CDD" id="cd01285">
    <property type="entry name" value="nucleoside_deaminase"/>
    <property type="match status" value="1"/>
</dbReference>
<feature type="binding site" evidence="8">
    <location>
        <position position="82"/>
    </location>
    <ligand>
        <name>Zn(2+)</name>
        <dbReference type="ChEBI" id="CHEBI:29105"/>
        <note>catalytic</note>
    </ligand>
</feature>
<proteinExistence type="inferred from homology"/>
<evidence type="ECO:0000256" key="5">
    <source>
        <dbReference type="ARBA" id="ARBA00022801"/>
    </source>
</evidence>
<accession>A0A8J2XMM5</accession>
<feature type="binding site" evidence="8">
    <location>
        <position position="52"/>
    </location>
    <ligand>
        <name>Zn(2+)</name>
        <dbReference type="ChEBI" id="CHEBI:29105"/>
        <note>catalytic</note>
    </ligand>
</feature>
<dbReference type="PANTHER" id="PTHR11079">
    <property type="entry name" value="CYTOSINE DEAMINASE FAMILY MEMBER"/>
    <property type="match status" value="1"/>
</dbReference>
<dbReference type="GO" id="GO:0002100">
    <property type="term" value="P:tRNA wobble adenosine to inosine editing"/>
    <property type="evidence" value="ECO:0007669"/>
    <property type="project" value="UniProtKB-UniRule"/>
</dbReference>
<comment type="caution">
    <text evidence="10">The sequence shown here is derived from an EMBL/GenBank/DDBJ whole genome shotgun (WGS) entry which is preliminary data.</text>
</comment>
<dbReference type="AlphaFoldDB" id="A0A8J2XMM5"/>
<evidence type="ECO:0000313" key="11">
    <source>
        <dbReference type="Proteomes" id="UP000619743"/>
    </source>
</evidence>
<dbReference type="FunFam" id="3.40.140.10:FF:000005">
    <property type="entry name" value="tRNA-specific adenosine deaminase"/>
    <property type="match status" value="1"/>
</dbReference>
<name>A0A8J2XMM5_9GAMM</name>
<dbReference type="InterPro" id="IPR016192">
    <property type="entry name" value="APOBEC/CMP_deaminase_Zn-bd"/>
</dbReference>
<dbReference type="PROSITE" id="PS00903">
    <property type="entry name" value="CYT_DCMP_DEAMINASES_1"/>
    <property type="match status" value="1"/>
</dbReference>
<dbReference type="Proteomes" id="UP000619743">
    <property type="component" value="Unassembled WGS sequence"/>
</dbReference>
<protein>
    <recommendedName>
        <fullName evidence="8">tRNA-specific adenosine deaminase</fullName>
        <ecNumber evidence="8">3.5.4.33</ecNumber>
    </recommendedName>
</protein>
<keyword evidence="5 8" id="KW-0378">Hydrolase</keyword>
<keyword evidence="11" id="KW-1185">Reference proteome</keyword>
<dbReference type="InterPro" id="IPR028883">
    <property type="entry name" value="tRNA_aden_deaminase"/>
</dbReference>
<dbReference type="PANTHER" id="PTHR11079:SF202">
    <property type="entry name" value="TRNA-SPECIFIC ADENOSINE DEAMINASE"/>
    <property type="match status" value="1"/>
</dbReference>
<evidence type="ECO:0000313" key="10">
    <source>
        <dbReference type="EMBL" id="GGA65585.1"/>
    </source>
</evidence>
<evidence type="ECO:0000256" key="8">
    <source>
        <dbReference type="HAMAP-Rule" id="MF_00972"/>
    </source>
</evidence>
<evidence type="ECO:0000256" key="6">
    <source>
        <dbReference type="ARBA" id="ARBA00022833"/>
    </source>
</evidence>
<dbReference type="SUPFAM" id="SSF53927">
    <property type="entry name" value="Cytidine deaminase-like"/>
    <property type="match status" value="1"/>
</dbReference>
<dbReference type="GO" id="GO:0008270">
    <property type="term" value="F:zinc ion binding"/>
    <property type="evidence" value="ECO:0007669"/>
    <property type="project" value="UniProtKB-UniRule"/>
</dbReference>
<evidence type="ECO:0000256" key="4">
    <source>
        <dbReference type="ARBA" id="ARBA00022723"/>
    </source>
</evidence>
<reference evidence="11" key="1">
    <citation type="journal article" date="2019" name="Int. J. Syst. Evol. Microbiol.">
        <title>The Global Catalogue of Microorganisms (GCM) 10K type strain sequencing project: providing services to taxonomists for standard genome sequencing and annotation.</title>
        <authorList>
            <consortium name="The Broad Institute Genomics Platform"/>
            <consortium name="The Broad Institute Genome Sequencing Center for Infectious Disease"/>
            <person name="Wu L."/>
            <person name="Ma J."/>
        </authorList>
    </citation>
    <scope>NUCLEOTIDE SEQUENCE [LARGE SCALE GENOMIC DNA]</scope>
    <source>
        <strain evidence="11">CGMCC 1.10130</strain>
    </source>
</reference>
<dbReference type="Gene3D" id="3.40.140.10">
    <property type="entry name" value="Cytidine Deaminase, domain 2"/>
    <property type="match status" value="1"/>
</dbReference>
<feature type="binding site" evidence="8">
    <location>
        <position position="85"/>
    </location>
    <ligand>
        <name>Zn(2+)</name>
        <dbReference type="ChEBI" id="CHEBI:29105"/>
        <note>catalytic</note>
    </ligand>
</feature>
<feature type="active site" description="Proton donor" evidence="8">
    <location>
        <position position="54"/>
    </location>
</feature>
<dbReference type="RefSeq" id="WP_188708035.1">
    <property type="nucleotide sequence ID" value="NZ_BMDX01000002.1"/>
</dbReference>
<dbReference type="Pfam" id="PF00383">
    <property type="entry name" value="dCMP_cyt_deam_1"/>
    <property type="match status" value="1"/>
</dbReference>
<dbReference type="HAMAP" id="MF_00972">
    <property type="entry name" value="tRNA_aden_deaminase"/>
    <property type="match status" value="1"/>
</dbReference>
<evidence type="ECO:0000259" key="9">
    <source>
        <dbReference type="PROSITE" id="PS51747"/>
    </source>
</evidence>
<comment type="similarity">
    <text evidence="1">Belongs to the cytidine and deoxycytidylate deaminase family. ADAT2 subfamily.</text>
</comment>
<comment type="catalytic activity">
    <reaction evidence="7 8">
        <text>adenosine(34) in tRNA + H2O + H(+) = inosine(34) in tRNA + NH4(+)</text>
        <dbReference type="Rhea" id="RHEA:43168"/>
        <dbReference type="Rhea" id="RHEA-COMP:10373"/>
        <dbReference type="Rhea" id="RHEA-COMP:10374"/>
        <dbReference type="ChEBI" id="CHEBI:15377"/>
        <dbReference type="ChEBI" id="CHEBI:15378"/>
        <dbReference type="ChEBI" id="CHEBI:28938"/>
        <dbReference type="ChEBI" id="CHEBI:74411"/>
        <dbReference type="ChEBI" id="CHEBI:82852"/>
        <dbReference type="EC" id="3.5.4.33"/>
    </reaction>
</comment>
<dbReference type="InterPro" id="IPR016193">
    <property type="entry name" value="Cytidine_deaminase-like"/>
</dbReference>
<dbReference type="PROSITE" id="PS51747">
    <property type="entry name" value="CYT_DCMP_DEAMINASES_2"/>
    <property type="match status" value="1"/>
</dbReference>
<keyword evidence="3 8" id="KW-0819">tRNA processing</keyword>
<dbReference type="InterPro" id="IPR002125">
    <property type="entry name" value="CMP_dCMP_dom"/>
</dbReference>
<keyword evidence="4 8" id="KW-0479">Metal-binding</keyword>
<dbReference type="EC" id="3.5.4.33" evidence="8"/>
<evidence type="ECO:0000256" key="2">
    <source>
        <dbReference type="ARBA" id="ARBA00011738"/>
    </source>
</evidence>
<dbReference type="NCBIfam" id="NF008113">
    <property type="entry name" value="PRK10860.1"/>
    <property type="match status" value="1"/>
</dbReference>
<evidence type="ECO:0000256" key="7">
    <source>
        <dbReference type="ARBA" id="ARBA00048045"/>
    </source>
</evidence>
<keyword evidence="6 8" id="KW-0862">Zinc</keyword>